<dbReference type="AlphaFoldDB" id="E9GM30"/>
<reference evidence="1 2" key="1">
    <citation type="journal article" date="2011" name="Science">
        <title>The ecoresponsive genome of Daphnia pulex.</title>
        <authorList>
            <person name="Colbourne J.K."/>
            <person name="Pfrender M.E."/>
            <person name="Gilbert D."/>
            <person name="Thomas W.K."/>
            <person name="Tucker A."/>
            <person name="Oakley T.H."/>
            <person name="Tokishita S."/>
            <person name="Aerts A."/>
            <person name="Arnold G.J."/>
            <person name="Basu M.K."/>
            <person name="Bauer D.J."/>
            <person name="Caceres C.E."/>
            <person name="Carmel L."/>
            <person name="Casola C."/>
            <person name="Choi J.H."/>
            <person name="Detter J.C."/>
            <person name="Dong Q."/>
            <person name="Dusheyko S."/>
            <person name="Eads B.D."/>
            <person name="Frohlich T."/>
            <person name="Geiler-Samerotte K.A."/>
            <person name="Gerlach D."/>
            <person name="Hatcher P."/>
            <person name="Jogdeo S."/>
            <person name="Krijgsveld J."/>
            <person name="Kriventseva E.V."/>
            <person name="Kultz D."/>
            <person name="Laforsch C."/>
            <person name="Lindquist E."/>
            <person name="Lopez J."/>
            <person name="Manak J.R."/>
            <person name="Muller J."/>
            <person name="Pangilinan J."/>
            <person name="Patwardhan R.P."/>
            <person name="Pitluck S."/>
            <person name="Pritham E.J."/>
            <person name="Rechtsteiner A."/>
            <person name="Rho M."/>
            <person name="Rogozin I.B."/>
            <person name="Sakarya O."/>
            <person name="Salamov A."/>
            <person name="Schaack S."/>
            <person name="Shapiro H."/>
            <person name="Shiga Y."/>
            <person name="Skalitzky C."/>
            <person name="Smith Z."/>
            <person name="Souvorov A."/>
            <person name="Sung W."/>
            <person name="Tang Z."/>
            <person name="Tsuchiya D."/>
            <person name="Tu H."/>
            <person name="Vos H."/>
            <person name="Wang M."/>
            <person name="Wolf Y.I."/>
            <person name="Yamagata H."/>
            <person name="Yamada T."/>
            <person name="Ye Y."/>
            <person name="Shaw J.R."/>
            <person name="Andrews J."/>
            <person name="Crease T.J."/>
            <person name="Tang H."/>
            <person name="Lucas S.M."/>
            <person name="Robertson H.M."/>
            <person name="Bork P."/>
            <person name="Koonin E.V."/>
            <person name="Zdobnov E.M."/>
            <person name="Grigoriev I.V."/>
            <person name="Lynch M."/>
            <person name="Boore J.L."/>
        </authorList>
    </citation>
    <scope>NUCLEOTIDE SEQUENCE [LARGE SCALE GENOMIC DNA]</scope>
</reference>
<evidence type="ECO:0000313" key="2">
    <source>
        <dbReference type="Proteomes" id="UP000000305"/>
    </source>
</evidence>
<protein>
    <submittedName>
        <fullName evidence="1">Uncharacterized protein</fullName>
    </submittedName>
</protein>
<keyword evidence="2" id="KW-1185">Reference proteome</keyword>
<dbReference type="HOGENOM" id="CLU_2981172_0_0_1"/>
<evidence type="ECO:0000313" key="1">
    <source>
        <dbReference type="EMBL" id="EFX79460.1"/>
    </source>
</evidence>
<name>E9GM30_DAPPU</name>
<accession>E9GM30</accession>
<sequence>MEEPIKSNGSTENHERRMALQTKATVAASALRQFGERWIGVRVSPFATLPHSSKGGLD</sequence>
<gene>
    <name evidence="1" type="ORF">DAPPUDRAFT_244890</name>
</gene>
<dbReference type="Proteomes" id="UP000000305">
    <property type="component" value="Unassembled WGS sequence"/>
</dbReference>
<dbReference type="InParanoid" id="E9GM30"/>
<proteinExistence type="predicted"/>
<dbReference type="KEGG" id="dpx:DAPPUDRAFT_244890"/>
<dbReference type="EMBL" id="GL732552">
    <property type="protein sequence ID" value="EFX79460.1"/>
    <property type="molecule type" value="Genomic_DNA"/>
</dbReference>
<organism evidence="1 2">
    <name type="scientific">Daphnia pulex</name>
    <name type="common">Water flea</name>
    <dbReference type="NCBI Taxonomy" id="6669"/>
    <lineage>
        <taxon>Eukaryota</taxon>
        <taxon>Metazoa</taxon>
        <taxon>Ecdysozoa</taxon>
        <taxon>Arthropoda</taxon>
        <taxon>Crustacea</taxon>
        <taxon>Branchiopoda</taxon>
        <taxon>Diplostraca</taxon>
        <taxon>Cladocera</taxon>
        <taxon>Anomopoda</taxon>
        <taxon>Daphniidae</taxon>
        <taxon>Daphnia</taxon>
    </lineage>
</organism>